<evidence type="ECO:0000256" key="6">
    <source>
        <dbReference type="SAM" id="MobiDB-lite"/>
    </source>
</evidence>
<dbReference type="Pfam" id="PF01761">
    <property type="entry name" value="DHQ_synthase"/>
    <property type="match status" value="1"/>
</dbReference>
<evidence type="ECO:0000259" key="8">
    <source>
        <dbReference type="Pfam" id="PF24621"/>
    </source>
</evidence>
<keyword evidence="4" id="KW-0520">NAD</keyword>
<evidence type="ECO:0000256" key="2">
    <source>
        <dbReference type="ARBA" id="ARBA00001941"/>
    </source>
</evidence>
<proteinExistence type="predicted"/>
<dbReference type="Gene3D" id="1.20.1090.10">
    <property type="entry name" value="Dehydroquinate synthase-like - alpha domain"/>
    <property type="match status" value="1"/>
</dbReference>
<dbReference type="InterPro" id="IPR030960">
    <property type="entry name" value="DHQS/DOIS_N"/>
</dbReference>
<reference evidence="9 10" key="1">
    <citation type="submission" date="2024-03" db="EMBL/GenBank/DDBJ databases">
        <title>Aureococcus anophagefferens CCMP1851 and Kratosvirus quantuckense: Draft genome of a second virus-susceptible host strain in the model system.</title>
        <authorList>
            <person name="Chase E."/>
            <person name="Truchon A.R."/>
            <person name="Schepens W."/>
            <person name="Wilhelm S.W."/>
        </authorList>
    </citation>
    <scope>NUCLEOTIDE SEQUENCE [LARGE SCALE GENOMIC DNA]</scope>
    <source>
        <strain evidence="9 10">CCMP1851</strain>
    </source>
</reference>
<dbReference type="SUPFAM" id="SSF56796">
    <property type="entry name" value="Dehydroquinate synthase-like"/>
    <property type="match status" value="1"/>
</dbReference>
<comment type="cofactor">
    <cofactor evidence="1">
        <name>NAD(+)</name>
        <dbReference type="ChEBI" id="CHEBI:57540"/>
    </cofactor>
</comment>
<gene>
    <name evidence="9" type="ORF">SO694_00074176</name>
</gene>
<keyword evidence="5" id="KW-0175">Coiled coil</keyword>
<evidence type="ECO:0000256" key="5">
    <source>
        <dbReference type="SAM" id="Coils"/>
    </source>
</evidence>
<evidence type="ECO:0000256" key="4">
    <source>
        <dbReference type="ARBA" id="ARBA00023027"/>
    </source>
</evidence>
<comment type="caution">
    <text evidence="9">The sequence shown here is derived from an EMBL/GenBank/DDBJ whole genome shotgun (WGS) entry which is preliminary data.</text>
</comment>
<feature type="coiled-coil region" evidence="5">
    <location>
        <begin position="71"/>
        <end position="105"/>
    </location>
</feature>
<dbReference type="PANTHER" id="PTHR43622:SF1">
    <property type="entry name" value="3-DEHYDROQUINATE SYNTHASE"/>
    <property type="match status" value="1"/>
</dbReference>
<evidence type="ECO:0000313" key="10">
    <source>
        <dbReference type="Proteomes" id="UP001363151"/>
    </source>
</evidence>
<dbReference type="Pfam" id="PF24621">
    <property type="entry name" value="DHQS_C"/>
    <property type="match status" value="1"/>
</dbReference>
<dbReference type="EMBL" id="JBBJCI010000422">
    <property type="protein sequence ID" value="KAK7230906.1"/>
    <property type="molecule type" value="Genomic_DNA"/>
</dbReference>
<evidence type="ECO:0000313" key="9">
    <source>
        <dbReference type="EMBL" id="KAK7230906.1"/>
    </source>
</evidence>
<evidence type="ECO:0000256" key="1">
    <source>
        <dbReference type="ARBA" id="ARBA00001911"/>
    </source>
</evidence>
<dbReference type="PANTHER" id="PTHR43622">
    <property type="entry name" value="3-DEHYDROQUINATE SYNTHASE"/>
    <property type="match status" value="1"/>
</dbReference>
<dbReference type="CDD" id="cd08197">
    <property type="entry name" value="DOIS"/>
    <property type="match status" value="1"/>
</dbReference>
<feature type="region of interest" description="Disordered" evidence="6">
    <location>
        <begin position="554"/>
        <end position="585"/>
    </location>
</feature>
<name>A0ABR1FHM3_AURAN</name>
<protein>
    <submittedName>
        <fullName evidence="9">NADP+ dependent shikimate 3-dehydrogenase</fullName>
    </submittedName>
</protein>
<feature type="domain" description="3-dehydroquinate synthase N-terminal" evidence="7">
    <location>
        <begin position="230"/>
        <end position="338"/>
    </location>
</feature>
<keyword evidence="10" id="KW-1185">Reference proteome</keyword>
<accession>A0ABR1FHM3</accession>
<dbReference type="InterPro" id="IPR056179">
    <property type="entry name" value="DHQS_C"/>
</dbReference>
<organism evidence="9 10">
    <name type="scientific">Aureococcus anophagefferens</name>
    <name type="common">Harmful bloom alga</name>
    <dbReference type="NCBI Taxonomy" id="44056"/>
    <lineage>
        <taxon>Eukaryota</taxon>
        <taxon>Sar</taxon>
        <taxon>Stramenopiles</taxon>
        <taxon>Ochrophyta</taxon>
        <taxon>Pelagophyceae</taxon>
        <taxon>Pelagomonadales</taxon>
        <taxon>Pelagomonadaceae</taxon>
        <taxon>Aureococcus</taxon>
    </lineage>
</organism>
<dbReference type="Gene3D" id="3.40.50.1970">
    <property type="match status" value="1"/>
</dbReference>
<dbReference type="InterPro" id="IPR050071">
    <property type="entry name" value="Dehydroquinate_synthase"/>
</dbReference>
<comment type="cofactor">
    <cofactor evidence="2">
        <name>Co(2+)</name>
        <dbReference type="ChEBI" id="CHEBI:48828"/>
    </cofactor>
</comment>
<feature type="domain" description="3-dehydroquinate synthase C-terminal" evidence="8">
    <location>
        <begin position="344"/>
        <end position="484"/>
    </location>
</feature>
<keyword evidence="3" id="KW-0479">Metal-binding</keyword>
<evidence type="ECO:0000256" key="3">
    <source>
        <dbReference type="ARBA" id="ARBA00022723"/>
    </source>
</evidence>
<evidence type="ECO:0000259" key="7">
    <source>
        <dbReference type="Pfam" id="PF01761"/>
    </source>
</evidence>
<dbReference type="Proteomes" id="UP001363151">
    <property type="component" value="Unassembled WGS sequence"/>
</dbReference>
<sequence>MSAQLMKRSKSSELLGEPLPFIKADSAEDLLALDAYRLDYASHRLGHARGAKGERPATLATAGDAARLEREAALYRELKLANEALAAARERVADLTKTTRDLEAVRLSYATADEMLSAPQRRARAELRDRLERRSASRSARVDAAKSVIKTSGGGIDCATYSFTTGGAVVTDVRVARGVVRDPRAAAFEIIPEASASSPLFVFTDETVNGLYGDGFLEGLEAMGYRVHRVVIPDGEDAKTLEVYAELAERVISMGIDKHSVMISLGGGAVANVCGFVASTLHRGVGLVHFPTTLLAQCDAAISHKQAVNAKHGKNLVGSYYAPIRIIVDPDVLATLDDWLLPDGMGEIVKHALCQDAELLHMLDDYDGPLLNPAFLEKVIRRTIELKCQVIDIDPKEKREAVVLIYGHTLGHPVEAISHRPGSLCCLSHGQAVAIGCVIAARVAVKMGLADPDVIKRTVDLCEKYHLPTQIPPDQSVDRIMAKLPYNKTWTQEGTVMALLESTGRLFNVDATYLLPVDDATVREALEETMAPRGAVIRGAGSSGFLRRSKVSETELRNAADRPVPGAGWSGDAVPHGCAADDPQP</sequence>